<keyword evidence="3" id="KW-1185">Reference proteome</keyword>
<gene>
    <name evidence="2" type="ORF">EAH86_11265</name>
</gene>
<dbReference type="Proteomes" id="UP000317722">
    <property type="component" value="Unassembled WGS sequence"/>
</dbReference>
<evidence type="ECO:0000256" key="1">
    <source>
        <dbReference type="SAM" id="MobiDB-lite"/>
    </source>
</evidence>
<feature type="compositionally biased region" description="Low complexity" evidence="1">
    <location>
        <begin position="1"/>
        <end position="15"/>
    </location>
</feature>
<proteinExistence type="predicted"/>
<protein>
    <submittedName>
        <fullName evidence="2">Uncharacterized protein</fullName>
    </submittedName>
</protein>
<evidence type="ECO:0000313" key="3">
    <source>
        <dbReference type="Proteomes" id="UP000317722"/>
    </source>
</evidence>
<feature type="region of interest" description="Disordered" evidence="1">
    <location>
        <begin position="1"/>
        <end position="20"/>
    </location>
</feature>
<dbReference type="AlphaFoldDB" id="A0A502CZR0"/>
<reference evidence="2 3" key="1">
    <citation type="journal article" date="2019" name="Environ. Microbiol.">
        <title>Species interactions and distinct microbial communities in high Arctic permafrost affected cryosols are associated with the CH4 and CO2 gas fluxes.</title>
        <authorList>
            <person name="Altshuler I."/>
            <person name="Hamel J."/>
            <person name="Turney S."/>
            <person name="Magnuson E."/>
            <person name="Levesque R."/>
            <person name="Greer C."/>
            <person name="Whyte L.G."/>
        </authorList>
    </citation>
    <scope>NUCLEOTIDE SEQUENCE [LARGE SCALE GENOMIC DNA]</scope>
    <source>
        <strain evidence="2 3">S9.3A</strain>
    </source>
</reference>
<evidence type="ECO:0000313" key="2">
    <source>
        <dbReference type="EMBL" id="TPG17316.1"/>
    </source>
</evidence>
<dbReference type="EMBL" id="RCZM01000003">
    <property type="protein sequence ID" value="TPG17316.1"/>
    <property type="molecule type" value="Genomic_DNA"/>
</dbReference>
<name>A0A502CZR0_9MICO</name>
<organism evidence="2 3">
    <name type="scientific">Pedococcus bigeumensis</name>
    <dbReference type="NCBI Taxonomy" id="433644"/>
    <lineage>
        <taxon>Bacteria</taxon>
        <taxon>Bacillati</taxon>
        <taxon>Actinomycetota</taxon>
        <taxon>Actinomycetes</taxon>
        <taxon>Micrococcales</taxon>
        <taxon>Intrasporangiaceae</taxon>
        <taxon>Pedococcus</taxon>
    </lineage>
</organism>
<comment type="caution">
    <text evidence="2">The sequence shown here is derived from an EMBL/GenBank/DDBJ whole genome shotgun (WGS) entry which is preliminary data.</text>
</comment>
<accession>A0A502CZR0</accession>
<sequence length="68" mass="7415">MQGQRRPGQGDQQARTGRDPLLLVQTLRQREGTAQRAFGIAEPADLVEAPGPGQQLRDLVIRDLDGVP</sequence>